<name>A0A2P2IY40_RHIMU</name>
<dbReference type="AlphaFoldDB" id="A0A2P2IY40"/>
<proteinExistence type="predicted"/>
<organism evidence="1">
    <name type="scientific">Rhizophora mucronata</name>
    <name type="common">Asiatic mangrove</name>
    <dbReference type="NCBI Taxonomy" id="61149"/>
    <lineage>
        <taxon>Eukaryota</taxon>
        <taxon>Viridiplantae</taxon>
        <taxon>Streptophyta</taxon>
        <taxon>Embryophyta</taxon>
        <taxon>Tracheophyta</taxon>
        <taxon>Spermatophyta</taxon>
        <taxon>Magnoliopsida</taxon>
        <taxon>eudicotyledons</taxon>
        <taxon>Gunneridae</taxon>
        <taxon>Pentapetalae</taxon>
        <taxon>rosids</taxon>
        <taxon>fabids</taxon>
        <taxon>Malpighiales</taxon>
        <taxon>Rhizophoraceae</taxon>
        <taxon>Rhizophora</taxon>
    </lineage>
</organism>
<sequence length="60" mass="6855">MYQISIHHPLHNCYTKQIFTSALPVLRMLSIQSAIQPTAHGTFLHGNLNWEILVRISANK</sequence>
<evidence type="ECO:0000313" key="1">
    <source>
        <dbReference type="EMBL" id="MBW86124.1"/>
    </source>
</evidence>
<protein>
    <submittedName>
        <fullName evidence="1">Uncharacterized protein</fullName>
    </submittedName>
</protein>
<accession>A0A2P2IY40</accession>
<dbReference type="EMBL" id="GGEC01005641">
    <property type="protein sequence ID" value="MBW86124.1"/>
    <property type="molecule type" value="Transcribed_RNA"/>
</dbReference>
<reference evidence="1" key="1">
    <citation type="submission" date="2018-02" db="EMBL/GenBank/DDBJ databases">
        <title>Rhizophora mucronata_Transcriptome.</title>
        <authorList>
            <person name="Meera S.P."/>
            <person name="Sreeshan A."/>
            <person name="Augustine A."/>
        </authorList>
    </citation>
    <scope>NUCLEOTIDE SEQUENCE</scope>
    <source>
        <tissue evidence="1">Leaf</tissue>
    </source>
</reference>